<dbReference type="PANTHER" id="PTHR33053:SF24">
    <property type="entry name" value="TRANSPOSASE DOMAIN-CONTAINING PROTEIN"/>
    <property type="match status" value="1"/>
</dbReference>
<dbReference type="PANTHER" id="PTHR33053">
    <property type="entry name" value="PROTEIN, PUTATIVE-RELATED"/>
    <property type="match status" value="1"/>
</dbReference>
<feature type="compositionally biased region" description="Low complexity" evidence="1">
    <location>
        <begin position="58"/>
        <end position="79"/>
    </location>
</feature>
<name>A0A8B8BLV4_CRAVI</name>
<sequence>MARKIESYWTLRRDLRSRVSEHLADLQNMCNTSVETNQNEPFRELDNVASLTECSELSNQPVPEESSQSSSQRQSNVHSPQSCHLSEGDYDSDGADAERNDIIINPIINILSDLGSESDTNGDEDEKTFSQKLGEWATTFQISSMALSSILDILKPYFPELPKDPRTLLQTQTCYNVSELGGGLYHHFGIFCSISQKVEKCLRFIDEEYCFALQINIDGLPLFKSTNDQFWPILGRIRNITDESPFIIGLFSGQSKPNNLNDFLRPFVDEYNELRENGFDIEGKHFRVVIDSIICDSPARAFVKCVKGHSGYSGCDKCTQSGVHLGKMTFPETNAPLRTDESFVFLSDDDHHKGISPLAEINIGMVTQFPIDYMHLVCLGVVKRLLLLWLRGPLQCRLGSQDVNKISESLVSLKNYIPCEFTRKPRSLNVIDRWKATEFRQFLLYTGPLVLFKVVHRNLYKNFMLLSVAIHILLNDRLCEMYGTFAHDLLVAFVTHFGQIYGTDMLVYNVHGLVHLSSDASKYGNLDNISSFPFENFLGKVKRMVRKPSFPLQQIIRRLSEQRNSQTSKTPEHLYPILKKQHNVGPLPFCLSNGIQYRSVVTPRFSIKLNHKDSCVRVEGKISVVKNIILRDAETFVVYQSFKNSDDFFDTPVPSGVLGIQIVHELDSSEFVCKLSDIQAKCTLLPHKRKYLALPFTSTIW</sequence>
<evidence type="ECO:0000313" key="2">
    <source>
        <dbReference type="Proteomes" id="UP000694844"/>
    </source>
</evidence>
<organism evidence="2 3">
    <name type="scientific">Crassostrea virginica</name>
    <name type="common">Eastern oyster</name>
    <dbReference type="NCBI Taxonomy" id="6565"/>
    <lineage>
        <taxon>Eukaryota</taxon>
        <taxon>Metazoa</taxon>
        <taxon>Spiralia</taxon>
        <taxon>Lophotrochozoa</taxon>
        <taxon>Mollusca</taxon>
        <taxon>Bivalvia</taxon>
        <taxon>Autobranchia</taxon>
        <taxon>Pteriomorphia</taxon>
        <taxon>Ostreida</taxon>
        <taxon>Ostreoidea</taxon>
        <taxon>Ostreidae</taxon>
        <taxon>Crassostrea</taxon>
    </lineage>
</organism>
<dbReference type="OrthoDB" id="10036512at2759"/>
<keyword evidence="2" id="KW-1185">Reference proteome</keyword>
<feature type="region of interest" description="Disordered" evidence="1">
    <location>
        <begin position="55"/>
        <end position="96"/>
    </location>
</feature>
<dbReference type="GeneID" id="111111553"/>
<evidence type="ECO:0000313" key="3">
    <source>
        <dbReference type="RefSeq" id="XP_022304307.1"/>
    </source>
</evidence>
<proteinExistence type="predicted"/>
<protein>
    <submittedName>
        <fullName evidence="3">Uncharacterized protein LOC111111553 isoform X1</fullName>
    </submittedName>
</protein>
<gene>
    <name evidence="3" type="primary">LOC111111553</name>
</gene>
<evidence type="ECO:0000256" key="1">
    <source>
        <dbReference type="SAM" id="MobiDB-lite"/>
    </source>
</evidence>
<reference evidence="3" key="1">
    <citation type="submission" date="2025-08" db="UniProtKB">
        <authorList>
            <consortium name="RefSeq"/>
        </authorList>
    </citation>
    <scope>IDENTIFICATION</scope>
    <source>
        <tissue evidence="3">Whole sample</tissue>
    </source>
</reference>
<accession>A0A8B8BLV4</accession>
<dbReference type="AlphaFoldDB" id="A0A8B8BLV4"/>
<dbReference type="Proteomes" id="UP000694844">
    <property type="component" value="Chromosome 9"/>
</dbReference>
<dbReference type="KEGG" id="cvn:111111553"/>
<dbReference type="RefSeq" id="XP_022304307.1">
    <property type="nucleotide sequence ID" value="XM_022448599.1"/>
</dbReference>